<protein>
    <recommendedName>
        <fullName evidence="4">O-methyltransferase C-terminal domain-containing protein</fullName>
    </recommendedName>
</protein>
<dbReference type="InterPro" id="IPR001077">
    <property type="entry name" value="COMT_C"/>
</dbReference>
<reference evidence="5 6" key="1">
    <citation type="journal article" date="2020" name="Genomics">
        <title>Complete, high-quality genomes from long-read metagenomic sequencing of two wolf lichen thalli reveals enigmatic genome architecture.</title>
        <authorList>
            <person name="McKenzie S.K."/>
            <person name="Walston R.F."/>
            <person name="Allen J.L."/>
        </authorList>
    </citation>
    <scope>NUCLEOTIDE SEQUENCE [LARGE SCALE GENOMIC DNA]</scope>
    <source>
        <strain evidence="5">WasteWater1</strain>
    </source>
</reference>
<organism evidence="5 6">
    <name type="scientific">Letharia lupina</name>
    <dbReference type="NCBI Taxonomy" id="560253"/>
    <lineage>
        <taxon>Eukaryota</taxon>
        <taxon>Fungi</taxon>
        <taxon>Dikarya</taxon>
        <taxon>Ascomycota</taxon>
        <taxon>Pezizomycotina</taxon>
        <taxon>Lecanoromycetes</taxon>
        <taxon>OSLEUM clade</taxon>
        <taxon>Lecanoromycetidae</taxon>
        <taxon>Lecanorales</taxon>
        <taxon>Lecanorineae</taxon>
        <taxon>Parmeliaceae</taxon>
        <taxon>Letharia</taxon>
    </lineage>
</organism>
<dbReference type="RefSeq" id="XP_037155190.1">
    <property type="nucleotide sequence ID" value="XM_037299189.1"/>
</dbReference>
<gene>
    <name evidence="5" type="ORF">HO133_008322</name>
</gene>
<dbReference type="InterPro" id="IPR029063">
    <property type="entry name" value="SAM-dependent_MTases_sf"/>
</dbReference>
<evidence type="ECO:0000313" key="5">
    <source>
        <dbReference type="EMBL" id="KAF6226881.1"/>
    </source>
</evidence>
<dbReference type="GeneID" id="59336719"/>
<dbReference type="PANTHER" id="PTHR43712:SF1">
    <property type="entry name" value="HYPOTHETICAL O-METHYLTRANSFERASE (EUROFUNG)-RELATED"/>
    <property type="match status" value="1"/>
</dbReference>
<keyword evidence="2" id="KW-0808">Transferase</keyword>
<dbReference type="PROSITE" id="PS51683">
    <property type="entry name" value="SAM_OMT_II"/>
    <property type="match status" value="1"/>
</dbReference>
<dbReference type="PANTHER" id="PTHR43712">
    <property type="entry name" value="PUTATIVE (AFU_ORTHOLOGUE AFUA_4G14580)-RELATED"/>
    <property type="match status" value="1"/>
</dbReference>
<keyword evidence="6" id="KW-1185">Reference proteome</keyword>
<dbReference type="Proteomes" id="UP000593566">
    <property type="component" value="Unassembled WGS sequence"/>
</dbReference>
<dbReference type="GO" id="GO:0032259">
    <property type="term" value="P:methylation"/>
    <property type="evidence" value="ECO:0007669"/>
    <property type="project" value="UniProtKB-KW"/>
</dbReference>
<evidence type="ECO:0000313" key="6">
    <source>
        <dbReference type="Proteomes" id="UP000593566"/>
    </source>
</evidence>
<dbReference type="Pfam" id="PF00891">
    <property type="entry name" value="Methyltransf_2"/>
    <property type="match status" value="1"/>
</dbReference>
<dbReference type="InterPro" id="IPR016461">
    <property type="entry name" value="COMT-like"/>
</dbReference>
<keyword evidence="3" id="KW-0949">S-adenosyl-L-methionine</keyword>
<evidence type="ECO:0000256" key="2">
    <source>
        <dbReference type="ARBA" id="ARBA00022679"/>
    </source>
</evidence>
<dbReference type="Gene3D" id="3.40.50.150">
    <property type="entry name" value="Vaccinia Virus protein VP39"/>
    <property type="match status" value="1"/>
</dbReference>
<keyword evidence="1" id="KW-0489">Methyltransferase</keyword>
<evidence type="ECO:0000256" key="1">
    <source>
        <dbReference type="ARBA" id="ARBA00022603"/>
    </source>
</evidence>
<comment type="caution">
    <text evidence="5">The sequence shown here is derived from an EMBL/GenBank/DDBJ whole genome shotgun (WGS) entry which is preliminary data.</text>
</comment>
<dbReference type="SUPFAM" id="SSF53335">
    <property type="entry name" value="S-adenosyl-L-methionine-dependent methyltransferases"/>
    <property type="match status" value="1"/>
</dbReference>
<proteinExistence type="predicted"/>
<evidence type="ECO:0000256" key="3">
    <source>
        <dbReference type="ARBA" id="ARBA00022691"/>
    </source>
</evidence>
<dbReference type="GO" id="GO:0008171">
    <property type="term" value="F:O-methyltransferase activity"/>
    <property type="evidence" value="ECO:0007669"/>
    <property type="project" value="InterPro"/>
</dbReference>
<name>A0A8H6FG54_9LECA</name>
<feature type="domain" description="O-methyltransferase C-terminal" evidence="4">
    <location>
        <begin position="120"/>
        <end position="280"/>
    </location>
</feature>
<evidence type="ECO:0000259" key="4">
    <source>
        <dbReference type="Pfam" id="PF00891"/>
    </source>
</evidence>
<dbReference type="AlphaFoldDB" id="A0A8H6FG54"/>
<dbReference type="EMBL" id="JACCJB010000005">
    <property type="protein sequence ID" value="KAF6226881.1"/>
    <property type="molecule type" value="Genomic_DNA"/>
</dbReference>
<accession>A0A8H6FG54</accession>
<sequence>MNIVGETGADEFSPTHFSNALTIPTYRDGDQLLARPFTGRLVISKTQNPRNIADGPFQHAHHTKEPFFVWLGERPEHSEHFNNYMSGYRQGKRRWMDEGFYPLKERLGADTPNDDKNPVLLVDVGGGLGHDLEELKVKHPGIRGRLVLQDQPEVIAQIGKASDGTELTTHDFFTPQSVKGSHQNWFELREKLTGRDLGARAYYLHSVLHDWDDASCLKILRNVVPAMRPGYSKLLINENVVPDVGAAWSITSMDWLMMALGAVRERTEKQWRGLLGQAGLKVTGVWTYEQGTESLIEAETET</sequence>